<keyword evidence="3" id="KW-1185">Reference proteome</keyword>
<dbReference type="CDD" id="cd00293">
    <property type="entry name" value="USP-like"/>
    <property type="match status" value="1"/>
</dbReference>
<evidence type="ECO:0000313" key="2">
    <source>
        <dbReference type="EMBL" id="GCF13162.1"/>
    </source>
</evidence>
<gene>
    <name evidence="2" type="ORF">Harman_10970</name>
</gene>
<proteinExistence type="predicted"/>
<dbReference type="Proteomes" id="UP000304382">
    <property type="component" value="Unassembled WGS sequence"/>
</dbReference>
<name>A0A4C2EFM9_9EURY</name>
<reference evidence="2 3" key="1">
    <citation type="submission" date="2019-02" db="EMBL/GenBank/DDBJ databases">
        <title>Haloarcula mannanilyticum sp. nov., a mannan degrading haloarchaeon isolated from commercial salt.</title>
        <authorList>
            <person name="Enomoto S."/>
            <person name="Shimane Y."/>
            <person name="Kamekura M."/>
            <person name="Ito T."/>
            <person name="Moriya O."/>
            <person name="Ihara K."/>
            <person name="Takahashi-Ando N."/>
            <person name="Fukushima Y."/>
            <person name="Yoshida Y."/>
            <person name="Usama R."/>
            <person name="Takai K."/>
            <person name="Minegishi H."/>
        </authorList>
    </citation>
    <scope>NUCLEOTIDE SEQUENCE [LARGE SCALE GENOMIC DNA]</scope>
    <source>
        <strain evidence="2 3">MD130-1</strain>
    </source>
</reference>
<dbReference type="AlphaFoldDB" id="A0A4C2EFM9"/>
<sequence>MSNLLDTVLLPVASEDDARSSARALAEQDYGTVTVVHIIEKADGAPDKASVEQREQAAEEMFEAARAELGDIETDVVYGADVAEAIFDAATDRDASAIVVTPRGGNRFIRLITGDVALRLVTETEHPVVVLPDRTDETADTETDE</sequence>
<dbReference type="InterPro" id="IPR014729">
    <property type="entry name" value="Rossmann-like_a/b/a_fold"/>
</dbReference>
<dbReference type="OrthoDB" id="202478at2157"/>
<evidence type="ECO:0000259" key="1">
    <source>
        <dbReference type="Pfam" id="PF00582"/>
    </source>
</evidence>
<dbReference type="EMBL" id="BIXZ01000001">
    <property type="protein sequence ID" value="GCF13162.1"/>
    <property type="molecule type" value="Genomic_DNA"/>
</dbReference>
<dbReference type="RefSeq" id="WP_137682795.1">
    <property type="nucleotide sequence ID" value="NZ_BIXZ01000001.1"/>
</dbReference>
<dbReference type="Gene3D" id="3.40.50.620">
    <property type="entry name" value="HUPs"/>
    <property type="match status" value="1"/>
</dbReference>
<dbReference type="SUPFAM" id="SSF52402">
    <property type="entry name" value="Adenine nucleotide alpha hydrolases-like"/>
    <property type="match status" value="1"/>
</dbReference>
<accession>A0A4C2EFM9</accession>
<feature type="domain" description="UspA" evidence="1">
    <location>
        <begin position="7"/>
        <end position="132"/>
    </location>
</feature>
<comment type="caution">
    <text evidence="2">The sequence shown here is derived from an EMBL/GenBank/DDBJ whole genome shotgun (WGS) entry which is preliminary data.</text>
</comment>
<dbReference type="InterPro" id="IPR006016">
    <property type="entry name" value="UspA"/>
</dbReference>
<dbReference type="Pfam" id="PF00582">
    <property type="entry name" value="Usp"/>
    <property type="match status" value="1"/>
</dbReference>
<protein>
    <recommendedName>
        <fullName evidence="1">UspA domain-containing protein</fullName>
    </recommendedName>
</protein>
<evidence type="ECO:0000313" key="3">
    <source>
        <dbReference type="Proteomes" id="UP000304382"/>
    </source>
</evidence>
<organism evidence="2 3">
    <name type="scientific">Haloarcula mannanilytica</name>
    <dbReference type="NCBI Taxonomy" id="2509225"/>
    <lineage>
        <taxon>Archaea</taxon>
        <taxon>Methanobacteriati</taxon>
        <taxon>Methanobacteriota</taxon>
        <taxon>Stenosarchaea group</taxon>
        <taxon>Halobacteria</taxon>
        <taxon>Halobacteriales</taxon>
        <taxon>Haloarculaceae</taxon>
        <taxon>Haloarcula</taxon>
    </lineage>
</organism>